<name>A0A6A6SS68_9PLEO</name>
<reference evidence="3" key="1">
    <citation type="journal article" date="2020" name="Stud. Mycol.">
        <title>101 Dothideomycetes genomes: a test case for predicting lifestyles and emergence of pathogens.</title>
        <authorList>
            <person name="Haridas S."/>
            <person name="Albert R."/>
            <person name="Binder M."/>
            <person name="Bloem J."/>
            <person name="Labutti K."/>
            <person name="Salamov A."/>
            <person name="Andreopoulos B."/>
            <person name="Baker S."/>
            <person name="Barry K."/>
            <person name="Bills G."/>
            <person name="Bluhm B."/>
            <person name="Cannon C."/>
            <person name="Castanera R."/>
            <person name="Culley D."/>
            <person name="Daum C."/>
            <person name="Ezra D."/>
            <person name="Gonzalez J."/>
            <person name="Henrissat B."/>
            <person name="Kuo A."/>
            <person name="Liang C."/>
            <person name="Lipzen A."/>
            <person name="Lutzoni F."/>
            <person name="Magnuson J."/>
            <person name="Mondo S."/>
            <person name="Nolan M."/>
            <person name="Ohm R."/>
            <person name="Pangilinan J."/>
            <person name="Park H.-J."/>
            <person name="Ramirez L."/>
            <person name="Alfaro M."/>
            <person name="Sun H."/>
            <person name="Tritt A."/>
            <person name="Yoshinaga Y."/>
            <person name="Zwiers L.-H."/>
            <person name="Turgeon B."/>
            <person name="Goodwin S."/>
            <person name="Spatafora J."/>
            <person name="Crous P."/>
            <person name="Grigoriev I."/>
        </authorList>
    </citation>
    <scope>NUCLEOTIDE SEQUENCE</scope>
    <source>
        <strain evidence="3">CBS 122681</strain>
    </source>
</reference>
<gene>
    <name evidence="3" type="ORF">K491DRAFT_666939</name>
</gene>
<accession>A0A6A6SS68</accession>
<evidence type="ECO:0000256" key="1">
    <source>
        <dbReference type="SAM" id="MobiDB-lite"/>
    </source>
</evidence>
<evidence type="ECO:0000256" key="2">
    <source>
        <dbReference type="SAM" id="Phobius"/>
    </source>
</evidence>
<dbReference type="Proteomes" id="UP000799324">
    <property type="component" value="Unassembled WGS sequence"/>
</dbReference>
<feature type="transmembrane region" description="Helical" evidence="2">
    <location>
        <begin position="217"/>
        <end position="236"/>
    </location>
</feature>
<feature type="compositionally biased region" description="Basic residues" evidence="1">
    <location>
        <begin position="274"/>
        <end position="290"/>
    </location>
</feature>
<dbReference type="OrthoDB" id="3945378at2759"/>
<feature type="transmembrane region" description="Helical" evidence="2">
    <location>
        <begin position="19"/>
        <end position="36"/>
    </location>
</feature>
<feature type="transmembrane region" description="Helical" evidence="2">
    <location>
        <begin position="183"/>
        <end position="205"/>
    </location>
</feature>
<protein>
    <submittedName>
        <fullName evidence="3">Uncharacterized protein</fullName>
    </submittedName>
</protein>
<sequence length="290" mass="32962">MAVCQFQGNSDMYGLGIRLGYYFQWFGAIFAAWLAPSEVNPLRFSIEVFVAASFLALIILTAQNVDTLQPIETYIVLLLMFGHYLALAPIFLWRLLTMCDPYWDPTRYPMVRPSRLASNLSFILLLGVLVYQYWFWFAHVMPSLKRLSCQQYGFLFGQVRLNSTVSMVVNAAHIDLLRNIDGWIKLIVASVVVLGVELTIGWNNIEEVNSLNSAGQTIPFVIGVVALVRIVYVYYFPKVDDYDSDSDSYYSYRRPGGGGRLPSPLPDRELPGTRMKRPYRPAPVHHRGAL</sequence>
<feature type="transmembrane region" description="Helical" evidence="2">
    <location>
        <begin position="116"/>
        <end position="136"/>
    </location>
</feature>
<evidence type="ECO:0000313" key="3">
    <source>
        <dbReference type="EMBL" id="KAF2650625.1"/>
    </source>
</evidence>
<evidence type="ECO:0000313" key="4">
    <source>
        <dbReference type="Proteomes" id="UP000799324"/>
    </source>
</evidence>
<feature type="transmembrane region" description="Helical" evidence="2">
    <location>
        <begin position="42"/>
        <end position="62"/>
    </location>
</feature>
<proteinExistence type="predicted"/>
<keyword evidence="2" id="KW-1133">Transmembrane helix</keyword>
<keyword evidence="2" id="KW-0472">Membrane</keyword>
<organism evidence="3 4">
    <name type="scientific">Lophiostoma macrostomum CBS 122681</name>
    <dbReference type="NCBI Taxonomy" id="1314788"/>
    <lineage>
        <taxon>Eukaryota</taxon>
        <taxon>Fungi</taxon>
        <taxon>Dikarya</taxon>
        <taxon>Ascomycota</taxon>
        <taxon>Pezizomycotina</taxon>
        <taxon>Dothideomycetes</taxon>
        <taxon>Pleosporomycetidae</taxon>
        <taxon>Pleosporales</taxon>
        <taxon>Lophiostomataceae</taxon>
        <taxon>Lophiostoma</taxon>
    </lineage>
</organism>
<dbReference type="AlphaFoldDB" id="A0A6A6SS68"/>
<dbReference type="EMBL" id="MU004449">
    <property type="protein sequence ID" value="KAF2650625.1"/>
    <property type="molecule type" value="Genomic_DNA"/>
</dbReference>
<keyword evidence="2" id="KW-0812">Transmembrane</keyword>
<keyword evidence="4" id="KW-1185">Reference proteome</keyword>
<feature type="region of interest" description="Disordered" evidence="1">
    <location>
        <begin position="253"/>
        <end position="290"/>
    </location>
</feature>
<feature type="transmembrane region" description="Helical" evidence="2">
    <location>
        <begin position="74"/>
        <end position="96"/>
    </location>
</feature>